<reference evidence="5 6" key="1">
    <citation type="submission" date="2019-11" db="EMBL/GenBank/DDBJ databases">
        <title>Acidiferrimicrobium australis gen. nov., sp. nov., an acidophilic and obligately heterotrophic, member of the Actinobacteria that catalyses dissimilatory oxido- reduction of iron isolated from metal-rich acidic water in Chile.</title>
        <authorList>
            <person name="Gonzalez D."/>
            <person name="Huber K."/>
            <person name="Hedrich S."/>
            <person name="Rojas-Villalobos C."/>
            <person name="Quatrini R."/>
            <person name="Dinamarca M.A."/>
            <person name="Schwarz A."/>
            <person name="Canales C."/>
            <person name="Nancucheo I."/>
        </authorList>
    </citation>
    <scope>NUCLEOTIDE SEQUENCE [LARGE SCALE GENOMIC DNA]</scope>
    <source>
        <strain evidence="5 6">USS-CCA1</strain>
    </source>
</reference>
<evidence type="ECO:0000256" key="1">
    <source>
        <dbReference type="ARBA" id="ARBA00022490"/>
    </source>
</evidence>
<evidence type="ECO:0000313" key="6">
    <source>
        <dbReference type="Proteomes" id="UP000437736"/>
    </source>
</evidence>
<dbReference type="SUPFAM" id="SSF74942">
    <property type="entry name" value="YhbC-like, C-terminal domain"/>
    <property type="match status" value="1"/>
</dbReference>
<feature type="domain" description="Ribosome maturation factor RimP N-terminal" evidence="3">
    <location>
        <begin position="11"/>
        <end position="80"/>
    </location>
</feature>
<dbReference type="InterPro" id="IPR028998">
    <property type="entry name" value="RimP_C"/>
</dbReference>
<dbReference type="Pfam" id="PF02576">
    <property type="entry name" value="RimP_N"/>
    <property type="match status" value="1"/>
</dbReference>
<evidence type="ECO:0000259" key="4">
    <source>
        <dbReference type="Pfam" id="PF17384"/>
    </source>
</evidence>
<evidence type="ECO:0000256" key="2">
    <source>
        <dbReference type="ARBA" id="ARBA00022517"/>
    </source>
</evidence>
<dbReference type="PANTHER" id="PTHR33867">
    <property type="entry name" value="RIBOSOME MATURATION FACTOR RIMP"/>
    <property type="match status" value="1"/>
</dbReference>
<dbReference type="Proteomes" id="UP000437736">
    <property type="component" value="Unassembled WGS sequence"/>
</dbReference>
<dbReference type="Gene3D" id="3.30.300.70">
    <property type="entry name" value="RimP-like superfamily, N-terminal"/>
    <property type="match status" value="1"/>
</dbReference>
<dbReference type="Gene3D" id="2.30.30.180">
    <property type="entry name" value="Ribosome maturation factor RimP, C-terminal domain"/>
    <property type="match status" value="1"/>
</dbReference>
<dbReference type="InterPro" id="IPR036847">
    <property type="entry name" value="RimP_C_sf"/>
</dbReference>
<organism evidence="5 6">
    <name type="scientific">Acidiferrimicrobium australe</name>
    <dbReference type="NCBI Taxonomy" id="2664430"/>
    <lineage>
        <taxon>Bacteria</taxon>
        <taxon>Bacillati</taxon>
        <taxon>Actinomycetota</taxon>
        <taxon>Acidimicrobiia</taxon>
        <taxon>Acidimicrobiales</taxon>
        <taxon>Acidimicrobiaceae</taxon>
        <taxon>Acidiferrimicrobium</taxon>
    </lineage>
</organism>
<dbReference type="InterPro" id="IPR035956">
    <property type="entry name" value="RimP_N_sf"/>
</dbReference>
<accession>A0ABW9QY64</accession>
<proteinExistence type="inferred from homology"/>
<gene>
    <name evidence="5" type="ORF">GHK86_17630</name>
</gene>
<evidence type="ECO:0008006" key="7">
    <source>
        <dbReference type="Google" id="ProtNLM"/>
    </source>
</evidence>
<dbReference type="HAMAP" id="MF_01077">
    <property type="entry name" value="RimP"/>
    <property type="match status" value="1"/>
</dbReference>
<dbReference type="EMBL" id="WJHE01001058">
    <property type="protein sequence ID" value="MST34535.1"/>
    <property type="molecule type" value="Genomic_DNA"/>
</dbReference>
<dbReference type="Pfam" id="PF17384">
    <property type="entry name" value="DUF150_C"/>
    <property type="match status" value="1"/>
</dbReference>
<evidence type="ECO:0000259" key="3">
    <source>
        <dbReference type="Pfam" id="PF02576"/>
    </source>
</evidence>
<dbReference type="CDD" id="cd01734">
    <property type="entry name" value="YlxS_C"/>
    <property type="match status" value="1"/>
</dbReference>
<keyword evidence="2" id="KW-0690">Ribosome biogenesis</keyword>
<evidence type="ECO:0000313" key="5">
    <source>
        <dbReference type="EMBL" id="MST34535.1"/>
    </source>
</evidence>
<dbReference type="SUPFAM" id="SSF75420">
    <property type="entry name" value="YhbC-like, N-terminal domain"/>
    <property type="match status" value="1"/>
</dbReference>
<feature type="domain" description="Ribosome maturation factor RimP C-terminal" evidence="4">
    <location>
        <begin position="83"/>
        <end position="151"/>
    </location>
</feature>
<dbReference type="InterPro" id="IPR028989">
    <property type="entry name" value="RimP_N"/>
</dbReference>
<dbReference type="PANTHER" id="PTHR33867:SF1">
    <property type="entry name" value="RIBOSOME MATURATION FACTOR RIMP"/>
    <property type="match status" value="1"/>
</dbReference>
<feature type="non-terminal residue" evidence="5">
    <location>
        <position position="166"/>
    </location>
</feature>
<name>A0ABW9QY64_9ACTN</name>
<keyword evidence="1" id="KW-0963">Cytoplasm</keyword>
<sequence>MAQTATLRALAEPLLRGSGLELWDVEVARDVVRFLVDRDGGVDLEALGEASRVLSGLLDEHDELVPSGQYQLEISSPGLERTLRTPDQYRRYVGTPVSVKTTQPVHGGRRHRGVLAAVTGDGVDLSPDDAPGEVRHLAFAEIERARTVFVWEPTPKPGGARAGARS</sequence>
<protein>
    <recommendedName>
        <fullName evidence="7">Ribosome maturation factor RimP</fullName>
    </recommendedName>
</protein>
<comment type="caution">
    <text evidence="5">The sequence shown here is derived from an EMBL/GenBank/DDBJ whole genome shotgun (WGS) entry which is preliminary data.</text>
</comment>
<dbReference type="InterPro" id="IPR003728">
    <property type="entry name" value="Ribosome_maturation_RimP"/>
</dbReference>
<keyword evidence="6" id="KW-1185">Reference proteome</keyword>